<protein>
    <submittedName>
        <fullName evidence="1">Uncharacterized protein</fullName>
    </submittedName>
</protein>
<dbReference type="AlphaFoldDB" id="A0A0A3XEZ6"/>
<evidence type="ECO:0000313" key="2">
    <source>
        <dbReference type="Proteomes" id="UP000030377"/>
    </source>
</evidence>
<sequence>MGATLFGLTAAQAAPKPKAKQAGAVTVTVTNSRKADLVQLEAAKSGSPDWKEVLGPLKSGKQASAKLPQASDCRFDLRGTFDDGQSTDASGINVCADKTLNLTD</sequence>
<dbReference type="EMBL" id="JRPN01000085">
    <property type="protein sequence ID" value="KGT72967.1"/>
    <property type="molecule type" value="Genomic_DNA"/>
</dbReference>
<reference evidence="1 2" key="1">
    <citation type="submission" date="2014-09" db="EMBL/GenBank/DDBJ databases">
        <title>Draft genome of Bradyrhizobium japonicum Is-34.</title>
        <authorList>
            <person name="Tsurumaru H."/>
            <person name="Yamakawa T."/>
            <person name="Hashimoto S."/>
            <person name="Okizaki K."/>
            <person name="Kanesaki Y."/>
            <person name="Yoshikawa H."/>
            <person name="Yajima S."/>
        </authorList>
    </citation>
    <scope>NUCLEOTIDE SEQUENCE [LARGE SCALE GENOMIC DNA]</scope>
    <source>
        <strain evidence="1 2">Is-34</strain>
    </source>
</reference>
<gene>
    <name evidence="1" type="ORF">MA20_47215</name>
</gene>
<dbReference type="KEGG" id="bjp:RN69_15630"/>
<name>A0A0A3XEZ6_BRAJP</name>
<evidence type="ECO:0000313" key="1">
    <source>
        <dbReference type="EMBL" id="KGT72967.1"/>
    </source>
</evidence>
<dbReference type="PATRIC" id="fig|375.37.peg.6577"/>
<dbReference type="Proteomes" id="UP000030377">
    <property type="component" value="Unassembled WGS sequence"/>
</dbReference>
<accession>A0A0A3XEZ6</accession>
<comment type="caution">
    <text evidence="1">The sequence shown here is derived from an EMBL/GenBank/DDBJ whole genome shotgun (WGS) entry which is preliminary data.</text>
</comment>
<organism evidence="1 2">
    <name type="scientific">Bradyrhizobium japonicum</name>
    <dbReference type="NCBI Taxonomy" id="375"/>
    <lineage>
        <taxon>Bacteria</taxon>
        <taxon>Pseudomonadati</taxon>
        <taxon>Pseudomonadota</taxon>
        <taxon>Alphaproteobacteria</taxon>
        <taxon>Hyphomicrobiales</taxon>
        <taxon>Nitrobacteraceae</taxon>
        <taxon>Bradyrhizobium</taxon>
    </lineage>
</organism>
<dbReference type="STRING" id="375.BKD09_RS10905"/>
<proteinExistence type="predicted"/>